<dbReference type="Pfam" id="PF05193">
    <property type="entry name" value="Peptidase_M16_C"/>
    <property type="match status" value="2"/>
</dbReference>
<gene>
    <name evidence="5" type="ORF">Q3O60_11245</name>
</gene>
<dbReference type="Pfam" id="PF00675">
    <property type="entry name" value="Peptidase_M16"/>
    <property type="match status" value="2"/>
</dbReference>
<dbReference type="PANTHER" id="PTHR11851">
    <property type="entry name" value="METALLOPROTEASE"/>
    <property type="match status" value="1"/>
</dbReference>
<evidence type="ECO:0000256" key="2">
    <source>
        <dbReference type="SAM" id="SignalP"/>
    </source>
</evidence>
<dbReference type="PROSITE" id="PS51257">
    <property type="entry name" value="PROKAR_LIPOPROTEIN"/>
    <property type="match status" value="1"/>
</dbReference>
<proteinExistence type="inferred from homology"/>
<dbReference type="Gene3D" id="3.30.830.10">
    <property type="entry name" value="Metalloenzyme, LuxS/M16 peptidase-like"/>
    <property type="match status" value="4"/>
</dbReference>
<evidence type="ECO:0000256" key="1">
    <source>
        <dbReference type="ARBA" id="ARBA00007261"/>
    </source>
</evidence>
<comment type="caution">
    <text evidence="5">The sequence shown here is derived from an EMBL/GenBank/DDBJ whole genome shotgun (WGS) entry which is preliminary data.</text>
</comment>
<name>A0ABT9H0C1_9GAMM</name>
<keyword evidence="2" id="KW-0732">Signal</keyword>
<evidence type="ECO:0000259" key="4">
    <source>
        <dbReference type="Pfam" id="PF05193"/>
    </source>
</evidence>
<organism evidence="5 6">
    <name type="scientific">Alkalimonas collagenimarina</name>
    <dbReference type="NCBI Taxonomy" id="400390"/>
    <lineage>
        <taxon>Bacteria</taxon>
        <taxon>Pseudomonadati</taxon>
        <taxon>Pseudomonadota</taxon>
        <taxon>Gammaproteobacteria</taxon>
        <taxon>Alkalimonas</taxon>
    </lineage>
</organism>
<dbReference type="InterPro" id="IPR011249">
    <property type="entry name" value="Metalloenz_LuxS/M16"/>
</dbReference>
<feature type="domain" description="Peptidase M16 N-terminal" evidence="3">
    <location>
        <begin position="61"/>
        <end position="198"/>
    </location>
</feature>
<dbReference type="InterPro" id="IPR050361">
    <property type="entry name" value="MPP/UQCRC_Complex"/>
</dbReference>
<keyword evidence="6" id="KW-1185">Reference proteome</keyword>
<accession>A0ABT9H0C1</accession>
<feature type="chain" id="PRO_5046352371" evidence="2">
    <location>
        <begin position="25"/>
        <end position="948"/>
    </location>
</feature>
<evidence type="ECO:0000313" key="5">
    <source>
        <dbReference type="EMBL" id="MDP4536767.1"/>
    </source>
</evidence>
<feature type="domain" description="Peptidase M16 C-terminal" evidence="4">
    <location>
        <begin position="219"/>
        <end position="395"/>
    </location>
</feature>
<dbReference type="PANTHER" id="PTHR11851:SF49">
    <property type="entry name" value="MITOCHONDRIAL-PROCESSING PEPTIDASE SUBUNIT ALPHA"/>
    <property type="match status" value="1"/>
</dbReference>
<reference evidence="5 6" key="1">
    <citation type="submission" date="2023-08" db="EMBL/GenBank/DDBJ databases">
        <authorList>
            <person name="Joshi A."/>
            <person name="Thite S."/>
        </authorList>
    </citation>
    <scope>NUCLEOTIDE SEQUENCE [LARGE SCALE GENOMIC DNA]</scope>
    <source>
        <strain evidence="5 6">AC40</strain>
    </source>
</reference>
<dbReference type="EMBL" id="JAUZVZ010000014">
    <property type="protein sequence ID" value="MDP4536767.1"/>
    <property type="molecule type" value="Genomic_DNA"/>
</dbReference>
<dbReference type="SUPFAM" id="SSF63411">
    <property type="entry name" value="LuxS/MPP-like metallohydrolase"/>
    <property type="match status" value="4"/>
</dbReference>
<evidence type="ECO:0000259" key="3">
    <source>
        <dbReference type="Pfam" id="PF00675"/>
    </source>
</evidence>
<protein>
    <submittedName>
        <fullName evidence="5">Pitrilysin family protein</fullName>
    </submittedName>
</protein>
<comment type="similarity">
    <text evidence="1">Belongs to the peptidase M16 family.</text>
</comment>
<feature type="domain" description="Peptidase M16 N-terminal" evidence="3">
    <location>
        <begin position="534"/>
        <end position="667"/>
    </location>
</feature>
<sequence>MKLSKLNIALVVAAGITACSSQQAPSGSLPAGVTFIEQHQPQGDVVAIPYQKFELANGLTVIVHEDHSDPLVHVDVTYHVGSAREELGKSGFAHFFEHMMFQGSENVADEEHFRIVTEAGGTLNGTTNADRTNYFQTVPVNQLEKMLWLEADRMGFFLDAVTQEQFDIQQATVKNERGQMVDNRPYGRLWERVSQAKYEFGHPYSWPVIGHMDDIDRTTMDDLKNFFLRWYGPNNATLTIGGAVTTKEVLELAEKYFGSIPRGPEVEAMAKSPAQLQENRYISMEDNVHLPLVFISVPTVYAGHPDAPALNVLADILGSGNNSMLYQSLVRPSLAVQASAGHNCMELACNFTMMALAHPAAGKNLADIEAIIRQNLAAIEERGVNDDDLNRAIAAIEARSIFGLQSVAGKVSQLAYNQTFFNQPDRIADILQAYQSVTEDDVMRVYRQYVQDKPGVIMSVVPRGQTHLIAAEDNYTPRVYDPEVDGTESKLADLPMRRATDTFDRSIQPEAAANPAVMVPDTWSMTLANGIEVLATENDETPTSSLLLKIPAGSYYNTTEQAGLASMLASMLNESTENYSTEDMSMALELLGSSVRISAGDKDINVFVSSLTSNLPQTLALVEEKLRRPAFTEEDFNRLKQQQLQGLEHSLKDGGYLASNAYRQLMYGDHSMAMPSGGTIDTITDMTLQDVQAFYQQQFKPAGGSLIAVSNLSQSELTPVLTSFLSDWQGSAESLAFEAPWPEVDTATVYLVHKDDSPHSEIRIGRRALTRDLTGDFYEAYLMNFVLGGNFNSRINLNLREDKGYTYGARSGFSGNEFAGVFTASASVRADVTAASIEEFIYELNRFRTDGITDEELAFMRSAVNQSEALRYETPNAKLGFMAQMQEFNAGPEFTRERNHIVETISQQRINELAAQYLDPAEMVIVVVGDVELVRPQLEALGYPIVEM</sequence>
<dbReference type="InterPro" id="IPR011765">
    <property type="entry name" value="Pept_M16_N"/>
</dbReference>
<feature type="signal peptide" evidence="2">
    <location>
        <begin position="1"/>
        <end position="24"/>
    </location>
</feature>
<dbReference type="Proteomes" id="UP001231616">
    <property type="component" value="Unassembled WGS sequence"/>
</dbReference>
<feature type="domain" description="Peptidase M16 C-terminal" evidence="4">
    <location>
        <begin position="685"/>
        <end position="861"/>
    </location>
</feature>
<dbReference type="InterPro" id="IPR007863">
    <property type="entry name" value="Peptidase_M16_C"/>
</dbReference>
<evidence type="ECO:0000313" key="6">
    <source>
        <dbReference type="Proteomes" id="UP001231616"/>
    </source>
</evidence>